<reference evidence="2" key="1">
    <citation type="submission" date="2019-08" db="EMBL/GenBank/DDBJ databases">
        <authorList>
            <person name="Kucharzyk K."/>
            <person name="Murdoch R.W."/>
            <person name="Higgins S."/>
            <person name="Loffler F."/>
        </authorList>
    </citation>
    <scope>NUCLEOTIDE SEQUENCE</scope>
</reference>
<protein>
    <recommendedName>
        <fullName evidence="1">Glutaredoxin domain-containing protein</fullName>
    </recommendedName>
</protein>
<sequence length="83" mass="9477">MSDKKTKKIEIYSTPTCHFCNLAKEWFKEKGLAYTEYDVAKDIQKRKEMVELTGQLGVPVIKIEDDVLIGFNPNKIAELLAAE</sequence>
<dbReference type="Pfam" id="PF00462">
    <property type="entry name" value="Glutaredoxin"/>
    <property type="match status" value="1"/>
</dbReference>
<accession>A0A644T5C0</accession>
<dbReference type="Gene3D" id="3.40.30.10">
    <property type="entry name" value="Glutaredoxin"/>
    <property type="match status" value="1"/>
</dbReference>
<dbReference type="InterPro" id="IPR051548">
    <property type="entry name" value="Grx-like_ET"/>
</dbReference>
<gene>
    <name evidence="2" type="ORF">SDC9_07736</name>
</gene>
<dbReference type="PROSITE" id="PS51354">
    <property type="entry name" value="GLUTAREDOXIN_2"/>
    <property type="match status" value="1"/>
</dbReference>
<name>A0A644T5C0_9ZZZZ</name>
<dbReference type="EMBL" id="VSSQ01000017">
    <property type="protein sequence ID" value="MPL62135.1"/>
    <property type="molecule type" value="Genomic_DNA"/>
</dbReference>
<dbReference type="AlphaFoldDB" id="A0A644T5C0"/>
<dbReference type="GO" id="GO:0009055">
    <property type="term" value="F:electron transfer activity"/>
    <property type="evidence" value="ECO:0007669"/>
    <property type="project" value="TreeGrafter"/>
</dbReference>
<proteinExistence type="predicted"/>
<dbReference type="InterPro" id="IPR036249">
    <property type="entry name" value="Thioredoxin-like_sf"/>
</dbReference>
<comment type="caution">
    <text evidence="2">The sequence shown here is derived from an EMBL/GenBank/DDBJ whole genome shotgun (WGS) entry which is preliminary data.</text>
</comment>
<organism evidence="2">
    <name type="scientific">bioreactor metagenome</name>
    <dbReference type="NCBI Taxonomy" id="1076179"/>
    <lineage>
        <taxon>unclassified sequences</taxon>
        <taxon>metagenomes</taxon>
        <taxon>ecological metagenomes</taxon>
    </lineage>
</organism>
<dbReference type="PANTHER" id="PTHR34386:SF1">
    <property type="entry name" value="GLUTAREDOXIN-LIKE PROTEIN NRDH"/>
    <property type="match status" value="1"/>
</dbReference>
<dbReference type="SUPFAM" id="SSF52833">
    <property type="entry name" value="Thioredoxin-like"/>
    <property type="match status" value="1"/>
</dbReference>
<feature type="domain" description="Glutaredoxin" evidence="1">
    <location>
        <begin position="9"/>
        <end position="66"/>
    </location>
</feature>
<evidence type="ECO:0000259" key="1">
    <source>
        <dbReference type="Pfam" id="PF00462"/>
    </source>
</evidence>
<dbReference type="PANTHER" id="PTHR34386">
    <property type="entry name" value="GLUTAREDOXIN"/>
    <property type="match status" value="1"/>
</dbReference>
<dbReference type="CDD" id="cd02976">
    <property type="entry name" value="NrdH"/>
    <property type="match status" value="1"/>
</dbReference>
<dbReference type="GO" id="GO:0045454">
    <property type="term" value="P:cell redox homeostasis"/>
    <property type="evidence" value="ECO:0007669"/>
    <property type="project" value="TreeGrafter"/>
</dbReference>
<dbReference type="InterPro" id="IPR002109">
    <property type="entry name" value="Glutaredoxin"/>
</dbReference>
<evidence type="ECO:0000313" key="2">
    <source>
        <dbReference type="EMBL" id="MPL62135.1"/>
    </source>
</evidence>